<evidence type="ECO:0000313" key="3">
    <source>
        <dbReference type="Proteomes" id="UP000028990"/>
    </source>
</evidence>
<feature type="compositionally biased region" description="Low complexity" evidence="1">
    <location>
        <begin position="161"/>
        <end position="181"/>
    </location>
</feature>
<evidence type="ECO:0000313" key="2">
    <source>
        <dbReference type="EMBL" id="KFO33908.1"/>
    </source>
</evidence>
<dbReference type="AlphaFoldDB" id="A0A091DTU4"/>
<keyword evidence="3" id="KW-1185">Reference proteome</keyword>
<feature type="region of interest" description="Disordered" evidence="1">
    <location>
        <begin position="158"/>
        <end position="185"/>
    </location>
</feature>
<organism evidence="2 3">
    <name type="scientific">Fukomys damarensis</name>
    <name type="common">Damaraland mole rat</name>
    <name type="synonym">Cryptomys damarensis</name>
    <dbReference type="NCBI Taxonomy" id="885580"/>
    <lineage>
        <taxon>Eukaryota</taxon>
        <taxon>Metazoa</taxon>
        <taxon>Chordata</taxon>
        <taxon>Craniata</taxon>
        <taxon>Vertebrata</taxon>
        <taxon>Euteleostomi</taxon>
        <taxon>Mammalia</taxon>
        <taxon>Eutheria</taxon>
        <taxon>Euarchontoglires</taxon>
        <taxon>Glires</taxon>
        <taxon>Rodentia</taxon>
        <taxon>Hystricomorpha</taxon>
        <taxon>Bathyergidae</taxon>
        <taxon>Fukomys</taxon>
    </lineage>
</organism>
<name>A0A091DTU4_FUKDA</name>
<dbReference type="EMBL" id="KN122047">
    <property type="protein sequence ID" value="KFO33908.1"/>
    <property type="molecule type" value="Genomic_DNA"/>
</dbReference>
<protein>
    <submittedName>
        <fullName evidence="2">Uncharacterized protein</fullName>
    </submittedName>
</protein>
<gene>
    <name evidence="2" type="ORF">H920_04668</name>
</gene>
<proteinExistence type="predicted"/>
<sequence>MLLRHSTPSVLSDSIRTSSGVLFPEGLQLRCPGCLDDLNGFKMYPFMAIVTLRKSQEHQAVWIPAQLQEPVSDDRPHSASHRDVCVHGEKRVEGQEKGHTRQNPGLSGTPAFNLTALALRDRPSSCSGEELSCVWSLPGKRFPSCEIADKKRECRSKSYISSVQRNRPSPSPSPSLAQPAPDRQLHASSCFRRKCSPVILF</sequence>
<evidence type="ECO:0000256" key="1">
    <source>
        <dbReference type="SAM" id="MobiDB-lite"/>
    </source>
</evidence>
<dbReference type="Proteomes" id="UP000028990">
    <property type="component" value="Unassembled WGS sequence"/>
</dbReference>
<accession>A0A091DTU4</accession>
<reference evidence="2 3" key="1">
    <citation type="submission" date="2013-11" db="EMBL/GenBank/DDBJ databases">
        <title>The Damaraland mole rat (Fukomys damarensis) genome and evolution of African mole rats.</title>
        <authorList>
            <person name="Gladyshev V.N."/>
            <person name="Fang X."/>
        </authorList>
    </citation>
    <scope>NUCLEOTIDE SEQUENCE [LARGE SCALE GENOMIC DNA]</scope>
    <source>
        <tissue evidence="2">Liver</tissue>
    </source>
</reference>